<evidence type="ECO:0000256" key="2">
    <source>
        <dbReference type="ARBA" id="ARBA00022723"/>
    </source>
</evidence>
<keyword evidence="6" id="KW-0539">Nucleus</keyword>
<proteinExistence type="predicted"/>
<feature type="domain" description="C2H2-type" evidence="8">
    <location>
        <begin position="647"/>
        <end position="669"/>
    </location>
</feature>
<dbReference type="Proteomes" id="UP000625711">
    <property type="component" value="Unassembled WGS sequence"/>
</dbReference>
<sequence>MQNPVTIENGDESEEVFYNVTNLILEDGTKAMLINGTLVTSDGNTLILQDNADINQYAFEENMDHIIIADEDEQNSIQDVDSQCFQINSNLVEYIQDENSCVIEGDGSEVIFVQENSLPFQWNIKDEYDLTEFSNESNIQSMETVDIKEEYIKIEDGIDIEHLLNQEEVIQHEGGSYQYAILKDGKFHLQSGNDVLEPSNTDDSDNPISDNLVKEQYRFEYMPNILSNDINNLSAIKGRNLLTGQSITLAKYMDKIQSSRHKDHIKQNIVERKSKVNIEMDSPLKKLINKKIPIGRTEQGQLLIGKIVNVMKKAPKVSVDNEILLTSPNNKILKTDDKKIEHLNNPISSTNNGTIKNINILTYTRPKKTDIYTKSIGKTNINKEDNSIMKCRSPKVSLNEESRCTADNKVNTSVDKSDTLRDLIEQSNIVVYKKVISKECFDVIARTLSGLMGMDSVVRKLKNRTIILKVLQKIYDHNINEYNKSVSYCSGYMVREYKLNDEQNNLSEAWTFIPDANSKDIILNDGNTNNDSELESQRSVNITIQITVNSDGKRTSRVIIDPPSDLSKFRKNMNNLKSNSSDLSLKGNSTSEFYCTICQLKCFNKKDLTNHIKSHETLRLILPECLENDSEASLQLENHNGSNDKVVKCFSCAERFSDISLLRKHLEQHGFISSVIEKQLVSVSDAAKDKITAYNRPRQNHKIEQRAFGCNICSRQFTRHSNLQRHVEIHKGEGAMYQCTICSCSYHYISSLTRHMIACHMDTSRRPPILKDISRGTINDTHQQQINENESDEVVQVIPLVEIDDNMQFETVDLDTIEHIPDEMEILEIPVQPVID</sequence>
<keyword evidence="3" id="KW-0677">Repeat</keyword>
<organism evidence="9 10">
    <name type="scientific">Rhynchophorus ferrugineus</name>
    <name type="common">Red palm weevil</name>
    <name type="synonym">Curculio ferrugineus</name>
    <dbReference type="NCBI Taxonomy" id="354439"/>
    <lineage>
        <taxon>Eukaryota</taxon>
        <taxon>Metazoa</taxon>
        <taxon>Ecdysozoa</taxon>
        <taxon>Arthropoda</taxon>
        <taxon>Hexapoda</taxon>
        <taxon>Insecta</taxon>
        <taxon>Pterygota</taxon>
        <taxon>Neoptera</taxon>
        <taxon>Endopterygota</taxon>
        <taxon>Coleoptera</taxon>
        <taxon>Polyphaga</taxon>
        <taxon>Cucujiformia</taxon>
        <taxon>Curculionidae</taxon>
        <taxon>Dryophthorinae</taxon>
        <taxon>Rhynchophorus</taxon>
    </lineage>
</organism>
<dbReference type="SMART" id="SM00355">
    <property type="entry name" value="ZnF_C2H2"/>
    <property type="match status" value="4"/>
</dbReference>
<evidence type="ECO:0000259" key="8">
    <source>
        <dbReference type="PROSITE" id="PS50157"/>
    </source>
</evidence>
<keyword evidence="4 7" id="KW-0863">Zinc-finger</keyword>
<evidence type="ECO:0000256" key="7">
    <source>
        <dbReference type="PROSITE-ProRule" id="PRU00042"/>
    </source>
</evidence>
<dbReference type="Gene3D" id="3.30.160.60">
    <property type="entry name" value="Classic Zinc Finger"/>
    <property type="match status" value="2"/>
</dbReference>
<reference evidence="9" key="1">
    <citation type="submission" date="2020-08" db="EMBL/GenBank/DDBJ databases">
        <title>Genome sequencing and assembly of the red palm weevil Rhynchophorus ferrugineus.</title>
        <authorList>
            <person name="Dias G.B."/>
            <person name="Bergman C.M."/>
            <person name="Manee M."/>
        </authorList>
    </citation>
    <scope>NUCLEOTIDE SEQUENCE</scope>
    <source>
        <strain evidence="9">AA-2017</strain>
        <tissue evidence="9">Whole larva</tissue>
    </source>
</reference>
<dbReference type="PROSITE" id="PS50157">
    <property type="entry name" value="ZINC_FINGER_C2H2_2"/>
    <property type="match status" value="3"/>
</dbReference>
<dbReference type="OrthoDB" id="1405595at2759"/>
<evidence type="ECO:0000313" key="10">
    <source>
        <dbReference type="Proteomes" id="UP000625711"/>
    </source>
</evidence>
<dbReference type="PANTHER" id="PTHR24406">
    <property type="entry name" value="TRANSCRIPTIONAL REPRESSOR CTCFL-RELATED"/>
    <property type="match status" value="1"/>
</dbReference>
<name>A0A834HRU5_RHYFE</name>
<evidence type="ECO:0000256" key="1">
    <source>
        <dbReference type="ARBA" id="ARBA00004123"/>
    </source>
</evidence>
<protein>
    <recommendedName>
        <fullName evidence="8">C2H2-type domain-containing protein</fullName>
    </recommendedName>
</protein>
<gene>
    <name evidence="9" type="ORF">GWI33_019399</name>
</gene>
<dbReference type="InterPro" id="IPR036236">
    <property type="entry name" value="Znf_C2H2_sf"/>
</dbReference>
<dbReference type="SUPFAM" id="SSF57667">
    <property type="entry name" value="beta-beta-alpha zinc fingers"/>
    <property type="match status" value="2"/>
</dbReference>
<dbReference type="InterPro" id="IPR013087">
    <property type="entry name" value="Znf_C2H2_type"/>
</dbReference>
<evidence type="ECO:0000256" key="6">
    <source>
        <dbReference type="ARBA" id="ARBA00023242"/>
    </source>
</evidence>
<keyword evidence="2" id="KW-0479">Metal-binding</keyword>
<feature type="domain" description="C2H2-type" evidence="8">
    <location>
        <begin position="708"/>
        <end position="735"/>
    </location>
</feature>
<evidence type="ECO:0000313" key="9">
    <source>
        <dbReference type="EMBL" id="KAF7267395.1"/>
    </source>
</evidence>
<dbReference type="Pfam" id="PF00096">
    <property type="entry name" value="zf-C2H2"/>
    <property type="match status" value="1"/>
</dbReference>
<comment type="caution">
    <text evidence="9">The sequence shown here is derived from an EMBL/GenBank/DDBJ whole genome shotgun (WGS) entry which is preliminary data.</text>
</comment>
<accession>A0A834HRU5</accession>
<keyword evidence="10" id="KW-1185">Reference proteome</keyword>
<dbReference type="GO" id="GO:0005634">
    <property type="term" value="C:nucleus"/>
    <property type="evidence" value="ECO:0007669"/>
    <property type="project" value="UniProtKB-SubCell"/>
</dbReference>
<evidence type="ECO:0000256" key="5">
    <source>
        <dbReference type="ARBA" id="ARBA00022833"/>
    </source>
</evidence>
<feature type="domain" description="C2H2-type" evidence="8">
    <location>
        <begin position="737"/>
        <end position="767"/>
    </location>
</feature>
<dbReference type="PROSITE" id="PS00028">
    <property type="entry name" value="ZINC_FINGER_C2H2_1"/>
    <property type="match status" value="4"/>
</dbReference>
<dbReference type="GO" id="GO:0008270">
    <property type="term" value="F:zinc ion binding"/>
    <property type="evidence" value="ECO:0007669"/>
    <property type="project" value="UniProtKB-KW"/>
</dbReference>
<evidence type="ECO:0000256" key="3">
    <source>
        <dbReference type="ARBA" id="ARBA00022737"/>
    </source>
</evidence>
<dbReference type="InterPro" id="IPR050888">
    <property type="entry name" value="ZnF_C2H2-type_TF"/>
</dbReference>
<evidence type="ECO:0000256" key="4">
    <source>
        <dbReference type="ARBA" id="ARBA00022771"/>
    </source>
</evidence>
<comment type="subcellular location">
    <subcellularLocation>
        <location evidence="1">Nucleus</location>
    </subcellularLocation>
</comment>
<dbReference type="AlphaFoldDB" id="A0A834HRU5"/>
<dbReference type="EMBL" id="JAACXV010014432">
    <property type="protein sequence ID" value="KAF7267395.1"/>
    <property type="molecule type" value="Genomic_DNA"/>
</dbReference>
<keyword evidence="5" id="KW-0862">Zinc</keyword>